<feature type="region of interest" description="Disordered" evidence="3">
    <location>
        <begin position="58"/>
        <end position="82"/>
    </location>
</feature>
<feature type="domain" description="Histidine kinase" evidence="4">
    <location>
        <begin position="484"/>
        <end position="557"/>
    </location>
</feature>
<evidence type="ECO:0000313" key="7">
    <source>
        <dbReference type="Proteomes" id="UP000265515"/>
    </source>
</evidence>
<dbReference type="InterPro" id="IPR005467">
    <property type="entry name" value="His_kinase_dom"/>
</dbReference>
<evidence type="ECO:0000259" key="4">
    <source>
        <dbReference type="PROSITE" id="PS50109"/>
    </source>
</evidence>
<dbReference type="PANTHER" id="PTHR45339:SF6">
    <property type="entry name" value="SENSORY HISTIDINE PROTEIN KINASE"/>
    <property type="match status" value="1"/>
</dbReference>
<name>A0A388JNI7_CHABU</name>
<dbReference type="Gramene" id="GBG59341">
    <property type="protein sequence ID" value="GBG59341"/>
    <property type="gene ID" value="CBR_g38370"/>
</dbReference>
<organism evidence="6 7">
    <name type="scientific">Chara braunii</name>
    <name type="common">Braun's stonewort</name>
    <dbReference type="NCBI Taxonomy" id="69332"/>
    <lineage>
        <taxon>Eukaryota</taxon>
        <taxon>Viridiplantae</taxon>
        <taxon>Streptophyta</taxon>
        <taxon>Charophyceae</taxon>
        <taxon>Charales</taxon>
        <taxon>Characeae</taxon>
        <taxon>Chara</taxon>
    </lineage>
</organism>
<feature type="domain" description="Response regulatory" evidence="5">
    <location>
        <begin position="361"/>
        <end position="488"/>
    </location>
</feature>
<feature type="modified residue" description="4-aspartylphosphate" evidence="2">
    <location>
        <position position="411"/>
    </location>
</feature>
<gene>
    <name evidence="6" type="ORF">CBR_g38370</name>
</gene>
<dbReference type="InterPro" id="IPR001789">
    <property type="entry name" value="Sig_transdc_resp-reg_receiver"/>
</dbReference>
<dbReference type="Gene3D" id="3.40.50.2300">
    <property type="match status" value="1"/>
</dbReference>
<feature type="compositionally biased region" description="Low complexity" evidence="3">
    <location>
        <begin position="826"/>
        <end position="844"/>
    </location>
</feature>
<dbReference type="Gene3D" id="3.30.565.10">
    <property type="entry name" value="Histidine kinase-like ATPase, C-terminal domain"/>
    <property type="match status" value="1"/>
</dbReference>
<keyword evidence="1 2" id="KW-0597">Phosphoprotein</keyword>
<feature type="compositionally biased region" description="Polar residues" evidence="3">
    <location>
        <begin position="328"/>
        <end position="339"/>
    </location>
</feature>
<dbReference type="AlphaFoldDB" id="A0A388JNI7"/>
<feature type="compositionally biased region" description="Low complexity" evidence="3">
    <location>
        <begin position="308"/>
        <end position="326"/>
    </location>
</feature>
<dbReference type="SMART" id="SM00448">
    <property type="entry name" value="REC"/>
    <property type="match status" value="1"/>
</dbReference>
<feature type="region of interest" description="Disordered" evidence="3">
    <location>
        <begin position="576"/>
        <end position="601"/>
    </location>
</feature>
<dbReference type="SMART" id="SM00387">
    <property type="entry name" value="HATPase_c"/>
    <property type="match status" value="1"/>
</dbReference>
<evidence type="ECO:0000256" key="3">
    <source>
        <dbReference type="SAM" id="MobiDB-lite"/>
    </source>
</evidence>
<dbReference type="InterPro" id="IPR011006">
    <property type="entry name" value="CheY-like_superfamily"/>
</dbReference>
<proteinExistence type="predicted"/>
<dbReference type="PROSITE" id="PS50110">
    <property type="entry name" value="RESPONSE_REGULATORY"/>
    <property type="match status" value="1"/>
</dbReference>
<dbReference type="PROSITE" id="PS50109">
    <property type="entry name" value="HIS_KIN"/>
    <property type="match status" value="1"/>
</dbReference>
<feature type="compositionally biased region" description="Polar residues" evidence="3">
    <location>
        <begin position="846"/>
        <end position="857"/>
    </location>
</feature>
<accession>A0A388JNI7</accession>
<reference evidence="6 7" key="1">
    <citation type="journal article" date="2018" name="Cell">
        <title>The Chara Genome: Secondary Complexity and Implications for Plant Terrestrialization.</title>
        <authorList>
            <person name="Nishiyama T."/>
            <person name="Sakayama H."/>
            <person name="Vries J.D."/>
            <person name="Buschmann H."/>
            <person name="Saint-Marcoux D."/>
            <person name="Ullrich K.K."/>
            <person name="Haas F.B."/>
            <person name="Vanderstraeten L."/>
            <person name="Becker D."/>
            <person name="Lang D."/>
            <person name="Vosolsobe S."/>
            <person name="Rombauts S."/>
            <person name="Wilhelmsson P.K.I."/>
            <person name="Janitza P."/>
            <person name="Kern R."/>
            <person name="Heyl A."/>
            <person name="Rumpler F."/>
            <person name="Villalobos L.I.A.C."/>
            <person name="Clay J.M."/>
            <person name="Skokan R."/>
            <person name="Toyoda A."/>
            <person name="Suzuki Y."/>
            <person name="Kagoshima H."/>
            <person name="Schijlen E."/>
            <person name="Tajeshwar N."/>
            <person name="Catarino B."/>
            <person name="Hetherington A.J."/>
            <person name="Saltykova A."/>
            <person name="Bonnot C."/>
            <person name="Breuninger H."/>
            <person name="Symeonidi A."/>
            <person name="Radhakrishnan G.V."/>
            <person name="Van Nieuwerburgh F."/>
            <person name="Deforce D."/>
            <person name="Chang C."/>
            <person name="Karol K.G."/>
            <person name="Hedrich R."/>
            <person name="Ulvskov P."/>
            <person name="Glockner G."/>
            <person name="Delwiche C.F."/>
            <person name="Petrasek J."/>
            <person name="Van de Peer Y."/>
            <person name="Friml J."/>
            <person name="Beilby M."/>
            <person name="Dolan L."/>
            <person name="Kohara Y."/>
            <person name="Sugano S."/>
            <person name="Fujiyama A."/>
            <person name="Delaux P.-M."/>
            <person name="Quint M."/>
            <person name="TheiBen G."/>
            <person name="Hagemann M."/>
            <person name="Harholt J."/>
            <person name="Dunand C."/>
            <person name="Zachgo S."/>
            <person name="Langdale J."/>
            <person name="Maumus F."/>
            <person name="Straeten D.V.D."/>
            <person name="Gould S.B."/>
            <person name="Rensing S.A."/>
        </authorList>
    </citation>
    <scope>NUCLEOTIDE SEQUENCE [LARGE SCALE GENOMIC DNA]</scope>
    <source>
        <strain evidence="6 7">S276</strain>
    </source>
</reference>
<dbReference type="GO" id="GO:0004672">
    <property type="term" value="F:protein kinase activity"/>
    <property type="evidence" value="ECO:0007669"/>
    <property type="project" value="UniProtKB-ARBA"/>
</dbReference>
<dbReference type="InterPro" id="IPR004358">
    <property type="entry name" value="Sig_transdc_His_kin-like_C"/>
</dbReference>
<dbReference type="OrthoDB" id="10266508at2759"/>
<keyword evidence="7" id="KW-1185">Reference proteome</keyword>
<dbReference type="InterPro" id="IPR036890">
    <property type="entry name" value="HATPase_C_sf"/>
</dbReference>
<dbReference type="STRING" id="69332.A0A388JNI7"/>
<comment type="caution">
    <text evidence="6">The sequence shown here is derived from an EMBL/GenBank/DDBJ whole genome shotgun (WGS) entry which is preliminary data.</text>
</comment>
<dbReference type="Proteomes" id="UP000265515">
    <property type="component" value="Unassembled WGS sequence"/>
</dbReference>
<dbReference type="SUPFAM" id="SSF55874">
    <property type="entry name" value="ATPase domain of HSP90 chaperone/DNA topoisomerase II/histidine kinase"/>
    <property type="match status" value="2"/>
</dbReference>
<evidence type="ECO:0000256" key="1">
    <source>
        <dbReference type="ARBA" id="ARBA00022553"/>
    </source>
</evidence>
<dbReference type="PRINTS" id="PR00344">
    <property type="entry name" value="BCTRLSENSOR"/>
</dbReference>
<dbReference type="EMBL" id="BFEA01000004">
    <property type="protein sequence ID" value="GBG59341.1"/>
    <property type="molecule type" value="Genomic_DNA"/>
</dbReference>
<dbReference type="GO" id="GO:0000160">
    <property type="term" value="P:phosphorelay signal transduction system"/>
    <property type="evidence" value="ECO:0007669"/>
    <property type="project" value="InterPro"/>
</dbReference>
<feature type="region of interest" description="Disordered" evidence="3">
    <location>
        <begin position="295"/>
        <end position="345"/>
    </location>
</feature>
<dbReference type="PANTHER" id="PTHR45339">
    <property type="entry name" value="HYBRID SIGNAL TRANSDUCTION HISTIDINE KINASE J"/>
    <property type="match status" value="1"/>
</dbReference>
<evidence type="ECO:0008006" key="8">
    <source>
        <dbReference type="Google" id="ProtNLM"/>
    </source>
</evidence>
<feature type="region of interest" description="Disordered" evidence="3">
    <location>
        <begin position="813"/>
        <end position="867"/>
    </location>
</feature>
<dbReference type="InterPro" id="IPR003594">
    <property type="entry name" value="HATPase_dom"/>
</dbReference>
<evidence type="ECO:0000259" key="5">
    <source>
        <dbReference type="PROSITE" id="PS50110"/>
    </source>
</evidence>
<sequence>MGLQLPVSKRLVELMGGAMGFESQTGTGTLMYYHLPLWAPSVAGDKVKGGILKFMGSPKEEEGSEVTPGTVTENGRKNSRENVGDQGFVMSHRKMDARTPREDFASLKSRVEGLHVVYVDDSLLRQTTVKYIMRRLGLRISLVRSLDLVAGVLANARSEVLLDLGQSSLASAEDSRDKVSHHRSSTIGRIGQVHRIAILVACEYFSTFQNVQAAKKSLLSTIASIEQSNDRSGAGGRVDSGKTSFSLFKGFVCRSQSDQETGRALGFDTMLLKPLTTRTVWSSLVEMTTGKMRPLSAKRVSGKQVADPQLTPSSPESLSTSSSPQPGTVASATSPSVPSQLDDDKKGSIPEVILKSLSGKKVLVVDDMLLNRKVGVKSMEKYGMLAESVGSGKEALTKLQPPHEFYFVLMDLQMPEMDGFETTRLIRKLESEANAAKSKDPIKPVPIIAFTADMREESKHAAMECGMDGYLTKPIDDEKIAQIVDVVDTGIGIEEKAQKFIFNPFGQADSSDTRAYGGMGLQLPVSKRLVELMGGAMGFESQTGTGTLMYYHLPLWAPSVAGDKVKGGILKFMGSPKEEEGSEVTPGTVTENGRKNSRENVGDQGFVMSHRKMDARTPREDFASLKSRVEGLHVVYVDDSLLRQTTVKYIMRRLGLRISLVRSLDLVAGVLANARSEVLLDLGQSSLASAEDSRDKVSHHRSSTIGRIGQVHRIAILVACEYFSTFQNVQAAKKSLLSTIASIEQSNDRSGAGGRVDSGKTSFSLFKGFVCRSQSDQETGRALGFDTMLLKPLTTRTVWSSLVEMTTGKMRPLSAKRVSGKQVADPQLTPSSPESLSTSSSPQPGTVASATSPSVPSQLDDDKKGSIPEVILKSLSGKKVLVVS</sequence>
<dbReference type="CDD" id="cd17546">
    <property type="entry name" value="REC_hyHK_CKI1_RcsC-like"/>
    <property type="match status" value="1"/>
</dbReference>
<feature type="compositionally biased region" description="Basic and acidic residues" evidence="3">
    <location>
        <begin position="592"/>
        <end position="601"/>
    </location>
</feature>
<evidence type="ECO:0000313" key="6">
    <source>
        <dbReference type="EMBL" id="GBG59341.1"/>
    </source>
</evidence>
<protein>
    <recommendedName>
        <fullName evidence="8">Histidine kinase</fullName>
    </recommendedName>
</protein>
<dbReference type="SUPFAM" id="SSF52172">
    <property type="entry name" value="CheY-like"/>
    <property type="match status" value="1"/>
</dbReference>
<dbReference type="Pfam" id="PF00072">
    <property type="entry name" value="Response_reg"/>
    <property type="match status" value="1"/>
</dbReference>
<evidence type="ECO:0000256" key="2">
    <source>
        <dbReference type="PROSITE-ProRule" id="PRU00169"/>
    </source>
</evidence>